<dbReference type="GO" id="GO:0004497">
    <property type="term" value="F:monooxygenase activity"/>
    <property type="evidence" value="ECO:0007669"/>
    <property type="project" value="UniProtKB-KW"/>
</dbReference>
<feature type="region of interest" description="Disordered" evidence="7">
    <location>
        <begin position="848"/>
        <end position="890"/>
    </location>
</feature>
<dbReference type="InterPro" id="IPR001128">
    <property type="entry name" value="Cyt_P450"/>
</dbReference>
<feature type="compositionally biased region" description="Acidic residues" evidence="7">
    <location>
        <begin position="742"/>
        <end position="751"/>
    </location>
</feature>
<sequence>MLLETGQENSGCKVQALRQDRKPLLTNLKGWPFVGNALELASSNAQTMTEIYRRWAEEYGSVVQFSLMGNKQVIVSDHNIANDLFVNRGSKYSDRGAPHALEYITMNQNPGFRPKDVRSTSDPYMHHNEEFTAELMKAFRPDCFPSNVFPILRALPYWLVPSLRKMESLRREYEEQMWRFRSEVEGLVKKGAATESIYKHFLLNRGDYSVTDEESVHTFQALLDGGTRSPHNNLLTFLFLMMDYPEWQRRLQQEVDSVCGEHRIPNYTDIPRLPTVRAVVKEGIRYRSIVAEMGISHALQTDDHYNGFYFKKGTVFHVPFRSILMDKTEYPDGELFNPARWLDPSYPTYREPLTVYPNCRKFAAFGYGRRACPGVEFSERTLVIMVAKLAWAVDIRWPLDRDGNALRQEIEYEPVPAPRPMKFRCGITARNLGRVEVIKGAAGGLHGQTVIFISTSASGTMRRQRYIMAPDHPQAVGKVSYNVWLDAFDDDLWSSEPRAEKMRLVASSFVEYQWVKTRLEILQDWHSRQDSWRLPTSHEQNLESWDIDHHCFWVGWFVPRLYRHYEDRFFGPGQCVNNCSGSVLNSLTISKAFKVVYKPGGTSKNKLFALYSPDSNGVCRAISVPGGVCSVLFFEEWRDDTVTGRTTRQKSWLRNVMSGSLTEPLSLAPEATPEPQRNKRRCQVSYDWSWLKKDFVVEDESSPSNDSDGDGSEYVFSGRQSSESDSDSETSHKSTRFNTFDDNADDGVEEEQIARNSTEVGPMQRDTSAHTSSIVSTKNTALDNRPSARTRSNKQPEAEIISALLPPLLPFGSPSLIMRVTSRDKSKERSKTPEKGRVTWADVKMLHTQTKKRQIGQYGELDSRFKRSRPSRQPATPFAKAEDENTNDEDQVKVEKIHDSDDKIQFVSEVSLARTGKKQPVTASVEPYMAPSPRESTAFVLDFIAADKLIKVARLQDAFSRRATLKAFRKHLASTSEAESDALAHNIAENEDRDTRIMLAEALVADLEETLSGVANPHTGSIVLSDSSTW</sequence>
<dbReference type="PANTHER" id="PTHR46300">
    <property type="entry name" value="P450, PUTATIVE (EUROFUNG)-RELATED-RELATED"/>
    <property type="match status" value="1"/>
</dbReference>
<dbReference type="EMBL" id="JMSE01000278">
    <property type="protein sequence ID" value="KDN70916.1"/>
    <property type="molecule type" value="Genomic_DNA"/>
</dbReference>
<dbReference type="InterPro" id="IPR050364">
    <property type="entry name" value="Cytochrome_P450_fung"/>
</dbReference>
<evidence type="ECO:0000256" key="1">
    <source>
        <dbReference type="ARBA" id="ARBA00010617"/>
    </source>
</evidence>
<dbReference type="eggNOG" id="KOG0156">
    <property type="taxonomic scope" value="Eukaryota"/>
</dbReference>
<evidence type="ECO:0000313" key="9">
    <source>
        <dbReference type="Proteomes" id="UP000027238"/>
    </source>
</evidence>
<dbReference type="OrthoDB" id="4840732at2759"/>
<comment type="similarity">
    <text evidence="1">Belongs to the cytochrome P450 family.</text>
</comment>
<evidence type="ECO:0000256" key="6">
    <source>
        <dbReference type="PIRSR" id="PIRSR602401-1"/>
    </source>
</evidence>
<accession>A0A066XYQ4</accession>
<comment type="caution">
    <text evidence="8">The sequence shown here is derived from an EMBL/GenBank/DDBJ whole genome shotgun (WGS) entry which is preliminary data.</text>
</comment>
<dbReference type="PANTHER" id="PTHR46300:SF2">
    <property type="entry name" value="CYTOCHROME P450 MONOOXYGENASE ALNH-RELATED"/>
    <property type="match status" value="1"/>
</dbReference>
<feature type="region of interest" description="Disordered" evidence="7">
    <location>
        <begin position="699"/>
        <end position="795"/>
    </location>
</feature>
<gene>
    <name evidence="8" type="ORF">CSUB01_03730</name>
</gene>
<dbReference type="AlphaFoldDB" id="A0A066XYQ4"/>
<keyword evidence="5" id="KW-0503">Monooxygenase</keyword>
<comment type="cofactor">
    <cofactor evidence="6">
        <name>heme</name>
        <dbReference type="ChEBI" id="CHEBI:30413"/>
    </cofactor>
</comment>
<evidence type="ECO:0000256" key="5">
    <source>
        <dbReference type="ARBA" id="ARBA00023033"/>
    </source>
</evidence>
<organism evidence="8 9">
    <name type="scientific">Colletotrichum sublineola</name>
    <name type="common">Sorghum anthracnose fungus</name>
    <dbReference type="NCBI Taxonomy" id="1173701"/>
    <lineage>
        <taxon>Eukaryota</taxon>
        <taxon>Fungi</taxon>
        <taxon>Dikarya</taxon>
        <taxon>Ascomycota</taxon>
        <taxon>Pezizomycotina</taxon>
        <taxon>Sordariomycetes</taxon>
        <taxon>Hypocreomycetidae</taxon>
        <taxon>Glomerellales</taxon>
        <taxon>Glomerellaceae</taxon>
        <taxon>Colletotrichum</taxon>
        <taxon>Colletotrichum graminicola species complex</taxon>
    </lineage>
</organism>
<dbReference type="HOGENOM" id="CLU_294402_0_0_1"/>
<dbReference type="Pfam" id="PF00067">
    <property type="entry name" value="p450"/>
    <property type="match status" value="2"/>
</dbReference>
<proteinExistence type="inferred from homology"/>
<dbReference type="InterPro" id="IPR036396">
    <property type="entry name" value="Cyt_P450_sf"/>
</dbReference>
<dbReference type="PRINTS" id="PR00463">
    <property type="entry name" value="EP450I"/>
</dbReference>
<reference evidence="9" key="1">
    <citation type="journal article" date="2014" name="Genome Announc.">
        <title>Draft genome sequence of Colletotrichum sublineola, a destructive pathogen of cultivated sorghum.</title>
        <authorList>
            <person name="Baroncelli R."/>
            <person name="Sanz-Martin J.M."/>
            <person name="Rech G.E."/>
            <person name="Sukno S.A."/>
            <person name="Thon M.R."/>
        </authorList>
    </citation>
    <scope>NUCLEOTIDE SEQUENCE [LARGE SCALE GENOMIC DNA]</scope>
    <source>
        <strain evidence="9">TX430BB</strain>
    </source>
</reference>
<dbReference type="STRING" id="1173701.A0A066XYQ4"/>
<keyword evidence="6" id="KW-0349">Heme</keyword>
<dbReference type="GO" id="GO:0005506">
    <property type="term" value="F:iron ion binding"/>
    <property type="evidence" value="ECO:0007669"/>
    <property type="project" value="InterPro"/>
</dbReference>
<dbReference type="GO" id="GO:0016705">
    <property type="term" value="F:oxidoreductase activity, acting on paired donors, with incorporation or reduction of molecular oxygen"/>
    <property type="evidence" value="ECO:0007669"/>
    <property type="project" value="InterPro"/>
</dbReference>
<feature type="binding site" description="axial binding residue" evidence="6">
    <location>
        <position position="372"/>
    </location>
    <ligand>
        <name>heme</name>
        <dbReference type="ChEBI" id="CHEBI:30413"/>
    </ligand>
    <ligandPart>
        <name>Fe</name>
        <dbReference type="ChEBI" id="CHEBI:18248"/>
    </ligandPart>
</feature>
<evidence type="ECO:0008006" key="10">
    <source>
        <dbReference type="Google" id="ProtNLM"/>
    </source>
</evidence>
<evidence type="ECO:0000256" key="4">
    <source>
        <dbReference type="ARBA" id="ARBA00023004"/>
    </source>
</evidence>
<name>A0A066XYQ4_COLSU</name>
<dbReference type="InterPro" id="IPR017972">
    <property type="entry name" value="Cyt_P450_CS"/>
</dbReference>
<keyword evidence="2 6" id="KW-0479">Metal-binding</keyword>
<dbReference type="InterPro" id="IPR002401">
    <property type="entry name" value="Cyt_P450_E_grp-I"/>
</dbReference>
<evidence type="ECO:0000256" key="2">
    <source>
        <dbReference type="ARBA" id="ARBA00022723"/>
    </source>
</evidence>
<dbReference type="GO" id="GO:0020037">
    <property type="term" value="F:heme binding"/>
    <property type="evidence" value="ECO:0007669"/>
    <property type="project" value="InterPro"/>
</dbReference>
<dbReference type="PROSITE" id="PS00086">
    <property type="entry name" value="CYTOCHROME_P450"/>
    <property type="match status" value="1"/>
</dbReference>
<feature type="compositionally biased region" description="Polar residues" evidence="7">
    <location>
        <begin position="754"/>
        <end position="795"/>
    </location>
</feature>
<feature type="compositionally biased region" description="Acidic residues" evidence="7">
    <location>
        <begin position="699"/>
        <end position="711"/>
    </location>
</feature>
<protein>
    <recommendedName>
        <fullName evidence="10">Cytochrome P450</fullName>
    </recommendedName>
</protein>
<keyword evidence="3" id="KW-0560">Oxidoreductase</keyword>
<evidence type="ECO:0000313" key="8">
    <source>
        <dbReference type="EMBL" id="KDN70916.1"/>
    </source>
</evidence>
<dbReference type="Gene3D" id="1.10.630.10">
    <property type="entry name" value="Cytochrome P450"/>
    <property type="match status" value="2"/>
</dbReference>
<evidence type="ECO:0000256" key="7">
    <source>
        <dbReference type="SAM" id="MobiDB-lite"/>
    </source>
</evidence>
<evidence type="ECO:0000256" key="3">
    <source>
        <dbReference type="ARBA" id="ARBA00023002"/>
    </source>
</evidence>
<keyword evidence="9" id="KW-1185">Reference proteome</keyword>
<keyword evidence="4 6" id="KW-0408">Iron</keyword>
<dbReference type="SUPFAM" id="SSF48264">
    <property type="entry name" value="Cytochrome P450"/>
    <property type="match status" value="1"/>
</dbReference>
<dbReference type="Proteomes" id="UP000027238">
    <property type="component" value="Unassembled WGS sequence"/>
</dbReference>